<name>K0X2H8_9BACT</name>
<dbReference type="Proteomes" id="UP000006044">
    <property type="component" value="Unassembled WGS sequence"/>
</dbReference>
<protein>
    <submittedName>
        <fullName evidence="1">Uncharacterized protein</fullName>
    </submittedName>
</protein>
<keyword evidence="2" id="KW-1185">Reference proteome</keyword>
<evidence type="ECO:0000313" key="1">
    <source>
        <dbReference type="EMBL" id="EJZ64741.1"/>
    </source>
</evidence>
<proteinExistence type="predicted"/>
<gene>
    <name evidence="1" type="ORF">HMPREF9448_01223</name>
</gene>
<comment type="caution">
    <text evidence="1">The sequence shown here is derived from an EMBL/GenBank/DDBJ whole genome shotgun (WGS) entry which is preliminary data.</text>
</comment>
<dbReference type="PATRIC" id="fig|742726.3.peg.1295"/>
<dbReference type="GeneID" id="77848512"/>
<organism evidence="1 2">
    <name type="scientific">Barnesiella intestinihominis YIT 11860</name>
    <dbReference type="NCBI Taxonomy" id="742726"/>
    <lineage>
        <taxon>Bacteria</taxon>
        <taxon>Pseudomonadati</taxon>
        <taxon>Bacteroidota</taxon>
        <taxon>Bacteroidia</taxon>
        <taxon>Bacteroidales</taxon>
        <taxon>Barnesiellaceae</taxon>
        <taxon>Barnesiella</taxon>
    </lineage>
</organism>
<reference evidence="1 2" key="1">
    <citation type="submission" date="2012-08" db="EMBL/GenBank/DDBJ databases">
        <title>The Genome Sequence of Barnesiella intestinihominis YIT 11860.</title>
        <authorList>
            <consortium name="The Broad Institute Genome Sequencing Platform"/>
            <person name="Earl A."/>
            <person name="Ward D."/>
            <person name="Feldgarden M."/>
            <person name="Gevers D."/>
            <person name="Morotomi M."/>
            <person name="Walker B."/>
            <person name="Young S.K."/>
            <person name="Zeng Q."/>
            <person name="Gargeya S."/>
            <person name="Fitzgerald M."/>
            <person name="Haas B."/>
            <person name="Abouelleil A."/>
            <person name="Alvarado L."/>
            <person name="Arachchi H.M."/>
            <person name="Berlin A.M."/>
            <person name="Chapman S.B."/>
            <person name="Goldberg J."/>
            <person name="Griggs A."/>
            <person name="Gujja S."/>
            <person name="Hansen M."/>
            <person name="Howarth C."/>
            <person name="Imamovic A."/>
            <person name="Larimer J."/>
            <person name="McCowen C."/>
            <person name="Montmayeur A."/>
            <person name="Murphy C."/>
            <person name="Neiman D."/>
            <person name="Pearson M."/>
            <person name="Priest M."/>
            <person name="Roberts A."/>
            <person name="Saif S."/>
            <person name="Shea T."/>
            <person name="Sisk P."/>
            <person name="Sykes S."/>
            <person name="Wortman J."/>
            <person name="Nusbaum C."/>
            <person name="Birren B."/>
        </authorList>
    </citation>
    <scope>NUCLEOTIDE SEQUENCE [LARGE SCALE GENOMIC DNA]</scope>
    <source>
        <strain evidence="1 2">YIT 11860</strain>
    </source>
</reference>
<dbReference type="eggNOG" id="ENOG5033ZCC">
    <property type="taxonomic scope" value="Bacteria"/>
</dbReference>
<dbReference type="EMBL" id="ADLE01000008">
    <property type="protein sequence ID" value="EJZ64741.1"/>
    <property type="molecule type" value="Genomic_DNA"/>
</dbReference>
<dbReference type="HOGENOM" id="CLU_453209_0_0_10"/>
<accession>K0X2H8</accession>
<evidence type="ECO:0000313" key="2">
    <source>
        <dbReference type="Proteomes" id="UP000006044"/>
    </source>
</evidence>
<sequence length="584" mass="67664">MKIFVEGKEAFLKKGTSFEFIAENRLFSGSDEYTLSITFPIVDCPRNRAIFGLLYRKDVDIEKVNFACELRDTDFYKMGVLAIVEVSQSEIKGQFLDGMSAQNFIGDFDEIYINELDLGDYEYVNMSNTPPEWLWRSIDRMKNYISLPWVNNYSGNIQNEVVYENGTYKWHPDTKGVSFQPYLLFIAKQICEVLGYSYDFGEWERSTYRHLIVCNSLPYAWDMPQIAKALPHWTVTEFFEHLENFLSAFIDVDHRGKTVTFHFIANDSDFNTSITLNHVADDFTVEVSSEGESSYRGVSTLRYSDCDHEMWKFYSCNWLVENHEKMIVRYETLNDLIEANENLKETVVGVEYPDSNLGKILYVESLNTYFVFRPVKIIPQSCYDPVADTYYDQYVNILQPINQFGERIGTNEESDSIEIGIVPAWIDDTETSKGQCLFLELDFNDGETDGNSEYLPISLLESGESEKSGAYFSQLFVAFWDGTNYFKGLQPRPIIDKISTNEDWTYVETGYSMRLNRDPSDLSYFNSPIDSGKKYNFQFLANKIPPVRALFFIQGKPYICEKITATFTEYGMSQLLKGTFYRTD</sequence>
<dbReference type="AlphaFoldDB" id="K0X2H8"/>
<dbReference type="STRING" id="742726.HMPREF9448_01223"/>
<dbReference type="RefSeq" id="WP_008861709.1">
    <property type="nucleotide sequence ID" value="NZ_JH815204.1"/>
</dbReference>
<dbReference type="OrthoDB" id="1061755at2"/>